<dbReference type="RefSeq" id="WP_161157517.1">
    <property type="nucleotide sequence ID" value="NZ_WEKT01000043.1"/>
</dbReference>
<sequence length="355" mass="39335">MPFHIFVSNAQSNSIGCYRLGSERADSCNELFSRVSDIEAAPLVMPMAIDERAELLYVVSRSKPYQLQAYKINNSGLELVNTFPLPASMANIELTPDGNTIWMVSFNDNLLARLDVSNPSNQETITHSCGKHPHAIKISPDLRWFVHTELGSDTVKVMPYSTHTGPEFSQQIEVPLPQGSGPRHLVFSPSGKTLYVLTEMSGKVFVYSVNEGKSENNKPLSFVTQKAILPFDHFGLLPGLMPENRIADNAAHQRIWAADIQITHNGQFLYTTERNSSQVSLFHVNEHQIRFVTRFTVETCPRSIAITPDDKWLIVTGEHANVTGLYAINPSDGNLTHQATSPCGQGASWVSVIKA</sequence>
<keyword evidence="4" id="KW-1185">Reference proteome</keyword>
<name>A0A7X4LN51_9VIBR</name>
<dbReference type="EMBL" id="WEKT01000043">
    <property type="protein sequence ID" value="MZI95042.1"/>
    <property type="molecule type" value="Genomic_DNA"/>
</dbReference>
<comment type="similarity">
    <text evidence="1">Belongs to the cycloisomerase 2 family.</text>
</comment>
<dbReference type="SUPFAM" id="SSF50974">
    <property type="entry name" value="Nitrous oxide reductase, N-terminal domain"/>
    <property type="match status" value="1"/>
</dbReference>
<organism evidence="3 4">
    <name type="scientific">Vibrio eleionomae</name>
    <dbReference type="NCBI Taxonomy" id="2653505"/>
    <lineage>
        <taxon>Bacteria</taxon>
        <taxon>Pseudomonadati</taxon>
        <taxon>Pseudomonadota</taxon>
        <taxon>Gammaproteobacteria</taxon>
        <taxon>Vibrionales</taxon>
        <taxon>Vibrionaceae</taxon>
        <taxon>Vibrio</taxon>
    </lineage>
</organism>
<keyword evidence="2" id="KW-0119">Carbohydrate metabolism</keyword>
<evidence type="ECO:0000313" key="4">
    <source>
        <dbReference type="Proteomes" id="UP000462621"/>
    </source>
</evidence>
<dbReference type="InterPro" id="IPR011045">
    <property type="entry name" value="N2O_reductase_N"/>
</dbReference>
<evidence type="ECO:0000256" key="1">
    <source>
        <dbReference type="ARBA" id="ARBA00005564"/>
    </source>
</evidence>
<dbReference type="PANTHER" id="PTHR30344">
    <property type="entry name" value="6-PHOSPHOGLUCONOLACTONASE-RELATED"/>
    <property type="match status" value="1"/>
</dbReference>
<evidence type="ECO:0000313" key="3">
    <source>
        <dbReference type="EMBL" id="MZI95042.1"/>
    </source>
</evidence>
<dbReference type="Proteomes" id="UP000462621">
    <property type="component" value="Unassembled WGS sequence"/>
</dbReference>
<dbReference type="PANTHER" id="PTHR30344:SF1">
    <property type="entry name" value="6-PHOSPHOGLUCONOLACTONASE"/>
    <property type="match status" value="1"/>
</dbReference>
<gene>
    <name evidence="3" type="ORF">F9817_17845</name>
</gene>
<dbReference type="InterPro" id="IPR050282">
    <property type="entry name" value="Cycloisomerase_2"/>
</dbReference>
<reference evidence="3 4" key="1">
    <citation type="submission" date="2019-10" db="EMBL/GenBank/DDBJ databases">
        <title>Vibrio sp. nov. isolated from a shrimp pond.</title>
        <authorList>
            <person name="Gomez-Gil B."/>
            <person name="Enciso-Ibarra J."/>
            <person name="Enciso-Ibarra K."/>
            <person name="Bolan-Mejia C."/>
        </authorList>
    </citation>
    <scope>NUCLEOTIDE SEQUENCE [LARGE SCALE GENOMIC DNA]</scope>
    <source>
        <strain evidence="3 4">CAIM 722</strain>
    </source>
</reference>
<keyword evidence="2" id="KW-0313">Glucose metabolism</keyword>
<comment type="caution">
    <text evidence="3">The sequence shown here is derived from an EMBL/GenBank/DDBJ whole genome shotgun (WGS) entry which is preliminary data.</text>
</comment>
<evidence type="ECO:0000256" key="2">
    <source>
        <dbReference type="ARBA" id="ARBA00022526"/>
    </source>
</evidence>
<dbReference type="Gene3D" id="2.130.10.10">
    <property type="entry name" value="YVTN repeat-like/Quinoprotein amine dehydrogenase"/>
    <property type="match status" value="1"/>
</dbReference>
<dbReference type="GO" id="GO:0017057">
    <property type="term" value="F:6-phosphogluconolactonase activity"/>
    <property type="evidence" value="ECO:0007669"/>
    <property type="project" value="TreeGrafter"/>
</dbReference>
<proteinExistence type="inferred from homology"/>
<accession>A0A7X4LN51</accession>
<protein>
    <submittedName>
        <fullName evidence="3">Beta-propeller fold lactonase family protein</fullName>
    </submittedName>
</protein>
<dbReference type="Pfam" id="PF10282">
    <property type="entry name" value="Lactonase"/>
    <property type="match status" value="1"/>
</dbReference>
<dbReference type="AlphaFoldDB" id="A0A7X4LN51"/>
<dbReference type="GO" id="GO:0006006">
    <property type="term" value="P:glucose metabolic process"/>
    <property type="evidence" value="ECO:0007669"/>
    <property type="project" value="UniProtKB-KW"/>
</dbReference>
<dbReference type="InterPro" id="IPR015943">
    <property type="entry name" value="WD40/YVTN_repeat-like_dom_sf"/>
</dbReference>
<dbReference type="GO" id="GO:0005829">
    <property type="term" value="C:cytosol"/>
    <property type="evidence" value="ECO:0007669"/>
    <property type="project" value="TreeGrafter"/>
</dbReference>
<dbReference type="InterPro" id="IPR019405">
    <property type="entry name" value="Lactonase_7-beta_prop"/>
</dbReference>